<dbReference type="RefSeq" id="XP_020112737.1">
    <property type="nucleotide sequence ID" value="XM_020257148.1"/>
</dbReference>
<feature type="compositionally biased region" description="Polar residues" evidence="1">
    <location>
        <begin position="57"/>
        <end position="66"/>
    </location>
</feature>
<dbReference type="AlphaFoldDB" id="A0A6P5GVQ3"/>
<evidence type="ECO:0000313" key="3">
    <source>
        <dbReference type="RefSeq" id="XP_020112736.1"/>
    </source>
</evidence>
<dbReference type="InterPro" id="IPR029005">
    <property type="entry name" value="LIM-bd/SEUSS"/>
</dbReference>
<name>A0A6P5GVQ3_ANACO</name>
<evidence type="ECO:0000256" key="1">
    <source>
        <dbReference type="SAM" id="MobiDB-lite"/>
    </source>
</evidence>
<dbReference type="Pfam" id="PF01803">
    <property type="entry name" value="LIM_bind"/>
    <property type="match status" value="1"/>
</dbReference>
<feature type="region of interest" description="Disordered" evidence="1">
    <location>
        <begin position="1"/>
        <end position="73"/>
    </location>
</feature>
<dbReference type="GeneID" id="109727186"/>
<keyword evidence="2" id="KW-1185">Reference proteome</keyword>
<protein>
    <submittedName>
        <fullName evidence="3 4">Probable transcriptional regulator SLK3 isoform X1</fullName>
    </submittedName>
</protein>
<accession>A0A6P5GVQ3</accession>
<dbReference type="RefSeq" id="XP_020112739.1">
    <property type="nucleotide sequence ID" value="XM_020257150.1"/>
</dbReference>
<dbReference type="OrthoDB" id="774557at2759"/>
<organism evidence="3">
    <name type="scientific">Ananas comosus</name>
    <name type="common">Pineapple</name>
    <name type="synonym">Ananas ananas</name>
    <dbReference type="NCBI Taxonomy" id="4615"/>
    <lineage>
        <taxon>Eukaryota</taxon>
        <taxon>Viridiplantae</taxon>
        <taxon>Streptophyta</taxon>
        <taxon>Embryophyta</taxon>
        <taxon>Tracheophyta</taxon>
        <taxon>Spermatophyta</taxon>
        <taxon>Magnoliopsida</taxon>
        <taxon>Liliopsida</taxon>
        <taxon>Poales</taxon>
        <taxon>Bromeliaceae</taxon>
        <taxon>Bromelioideae</taxon>
        <taxon>Ananas</taxon>
    </lineage>
</organism>
<sequence length="712" mass="77865">MSVAARSGLGSASGDVNAGGALNGAPNSSAPGIGASSLAMDVKSSLSAGPPHPQLKQGASSVTSPSAPDGRINAIKKPRIDVMQEDILHKQMIQQLLQGQDQSPQLQALIQQQRLQLHQQQQKQQILQSIPQIQHAQIIQQQQKQQQLIGLGKRPIDSGICSRRIMQYLYHQRHRPADNSIFYWRKFVAEYFAPRARKRWCLSLYDDISNHALGAFPQTAVDAWHCDICSSKSGKGFEATFEILPRLCQIKFDRGVIDEHLFLDMPHECRLSTGIMILEYAKAVQESVYEHLRVVREGQLRIVFTPELKIMSWEFCARRHEEFLPRRFVAPQVNQLLQVAQKCQAGATESGSAGGSNQDLQSSCNMFVTSGRQLAKNLELQSLNDLGFSKRYVRCLQISEVVNSMKELMNFSREHKIGPIESLKNYPGQVAAKIQNQKAQEIGQQSATPNSLLTDQTTLNKITGIHPNISTHMNNNVAGNQVRNNPPQSAASLSNYQSLLKNLSPKQSALQQEALISASNGQAKPVQFHSMVSSVVANGLSGVNENSQQHVIQQLLQEVINNSRTPQQQSPTAPIVNGSVAGGDVIRNNISSSGGPSGMNIGSVRNSSPLGNISNVMSHNMNASILGNISSVMSNNMNASHVGNVPTNVSNNAMGRSNSFKSVDSNPTVVGESSISSRADLDLPELDQIAREFAENGLFNGEPCDMGYDWKM</sequence>
<dbReference type="PANTHER" id="PTHR10378">
    <property type="entry name" value="LIM DOMAIN-BINDING PROTEIN"/>
    <property type="match status" value="1"/>
</dbReference>
<dbReference type="RefSeq" id="XP_020112736.1">
    <property type="nucleotide sequence ID" value="XM_020257147.1"/>
</dbReference>
<reference evidence="3 4" key="2">
    <citation type="submission" date="2025-04" db="UniProtKB">
        <authorList>
            <consortium name="RefSeq"/>
        </authorList>
    </citation>
    <scope>IDENTIFICATION</scope>
    <source>
        <tissue evidence="3 4">Leaf</tissue>
    </source>
</reference>
<evidence type="ECO:0000313" key="5">
    <source>
        <dbReference type="RefSeq" id="XP_020112739.1"/>
    </source>
</evidence>
<evidence type="ECO:0000313" key="4">
    <source>
        <dbReference type="RefSeq" id="XP_020112737.1"/>
    </source>
</evidence>
<proteinExistence type="predicted"/>
<dbReference type="Proteomes" id="UP000515123">
    <property type="component" value="Linkage group 22"/>
</dbReference>
<reference evidence="2" key="1">
    <citation type="journal article" date="2015" name="Nat. Genet.">
        <title>The pineapple genome and the evolution of CAM photosynthesis.</title>
        <authorList>
            <person name="Ming R."/>
            <person name="VanBuren R."/>
            <person name="Wai C.M."/>
            <person name="Tang H."/>
            <person name="Schatz M.C."/>
            <person name="Bowers J.E."/>
            <person name="Lyons E."/>
            <person name="Wang M.L."/>
            <person name="Chen J."/>
            <person name="Biggers E."/>
            <person name="Zhang J."/>
            <person name="Huang L."/>
            <person name="Zhang L."/>
            <person name="Miao W."/>
            <person name="Zhang J."/>
            <person name="Ye Z."/>
            <person name="Miao C."/>
            <person name="Lin Z."/>
            <person name="Wang H."/>
            <person name="Zhou H."/>
            <person name="Yim W.C."/>
            <person name="Priest H.D."/>
            <person name="Zheng C."/>
            <person name="Woodhouse M."/>
            <person name="Edger P.P."/>
            <person name="Guyot R."/>
            <person name="Guo H.B."/>
            <person name="Guo H."/>
            <person name="Zheng G."/>
            <person name="Singh R."/>
            <person name="Sharma A."/>
            <person name="Min X."/>
            <person name="Zheng Y."/>
            <person name="Lee H."/>
            <person name="Gurtowski J."/>
            <person name="Sedlazeck F.J."/>
            <person name="Harkess A."/>
            <person name="McKain M.R."/>
            <person name="Liao Z."/>
            <person name="Fang J."/>
            <person name="Liu J."/>
            <person name="Zhang X."/>
            <person name="Zhang Q."/>
            <person name="Hu W."/>
            <person name="Qin Y."/>
            <person name="Wang K."/>
            <person name="Chen L.Y."/>
            <person name="Shirley N."/>
            <person name="Lin Y.R."/>
            <person name="Liu L.Y."/>
            <person name="Hernandez A.G."/>
            <person name="Wright C.L."/>
            <person name="Bulone V."/>
            <person name="Tuskan G.A."/>
            <person name="Heath K."/>
            <person name="Zee F."/>
            <person name="Moore P.H."/>
            <person name="Sunkar R."/>
            <person name="Leebens-Mack J.H."/>
            <person name="Mockler T."/>
            <person name="Bennetzen J.L."/>
            <person name="Freeling M."/>
            <person name="Sankoff D."/>
            <person name="Paterson A.H."/>
            <person name="Zhu X."/>
            <person name="Yang X."/>
            <person name="Smith J.A."/>
            <person name="Cushman J.C."/>
            <person name="Paull R.E."/>
            <person name="Yu Q."/>
        </authorList>
    </citation>
    <scope>NUCLEOTIDE SEQUENCE [LARGE SCALE GENOMIC DNA]</scope>
    <source>
        <strain evidence="2">cv. F153</strain>
    </source>
</reference>
<gene>
    <name evidence="3 4 5" type="primary">LOC109727186</name>
</gene>
<evidence type="ECO:0000313" key="2">
    <source>
        <dbReference type="Proteomes" id="UP000515123"/>
    </source>
</evidence>